<accession>A0A2T3FYB3</accession>
<keyword evidence="3" id="KW-0645">Protease</keyword>
<comment type="similarity">
    <text evidence="2">Belongs to the peptidase M20A family.</text>
</comment>
<dbReference type="GO" id="GO:0016805">
    <property type="term" value="F:dipeptidase activity"/>
    <property type="evidence" value="ECO:0007669"/>
    <property type="project" value="UniProtKB-KW"/>
</dbReference>
<dbReference type="InterPro" id="IPR002933">
    <property type="entry name" value="Peptidase_M20"/>
</dbReference>
<dbReference type="GO" id="GO:0008237">
    <property type="term" value="F:metallopeptidase activity"/>
    <property type="evidence" value="ECO:0007669"/>
    <property type="project" value="UniProtKB-KW"/>
</dbReference>
<dbReference type="InterPro" id="IPR011650">
    <property type="entry name" value="Peptidase_M20_dimer"/>
</dbReference>
<evidence type="ECO:0000256" key="3">
    <source>
        <dbReference type="ARBA" id="ARBA00022670"/>
    </source>
</evidence>
<keyword evidence="11" id="KW-1185">Reference proteome</keyword>
<dbReference type="NCBIfam" id="NF005591">
    <property type="entry name" value="PRK07318.1"/>
    <property type="match status" value="1"/>
</dbReference>
<evidence type="ECO:0000313" key="10">
    <source>
        <dbReference type="EMBL" id="PST40233.1"/>
    </source>
</evidence>
<dbReference type="Pfam" id="PF07687">
    <property type="entry name" value="M20_dimer"/>
    <property type="match status" value="1"/>
</dbReference>
<keyword evidence="4" id="KW-0479">Metal-binding</keyword>
<evidence type="ECO:0000259" key="9">
    <source>
        <dbReference type="Pfam" id="PF07687"/>
    </source>
</evidence>
<evidence type="ECO:0000256" key="1">
    <source>
        <dbReference type="ARBA" id="ARBA00001947"/>
    </source>
</evidence>
<dbReference type="Pfam" id="PF01546">
    <property type="entry name" value="Peptidase_M20"/>
    <property type="match status" value="1"/>
</dbReference>
<keyword evidence="6" id="KW-0862">Zinc</keyword>
<reference evidence="11" key="1">
    <citation type="submission" date="2018-03" db="EMBL/GenBank/DDBJ databases">
        <title>Lachnoclostridium SNUG30370 gen.nov., sp.nov., isolated from human faeces.</title>
        <authorList>
            <person name="Seo B."/>
            <person name="Jeon K."/>
            <person name="Ko G."/>
        </authorList>
    </citation>
    <scope>NUCLEOTIDE SEQUENCE [LARGE SCALE GENOMIC DNA]</scope>
    <source>
        <strain evidence="11">SNUG30370</strain>
    </source>
</reference>
<sequence length="455" mass="50423">MINFKEEVEKRKDQLIQDIETLCAIPSVYDEKTAGENQPYGKACRNALDAMLEIGKRDGFVTYDEHGYAGHIDIGDQEESFGILGHLDVVPVNEVGWNSDPFKVVQVNDKLYGRGVADDKGPLLAGYYAAKIIHDLNLPVKKKIRVIFGCDEERGSSCVAHYFQNNPFPSMGFTPDAEFPVVYGEKGIVRFDIKGDVKKDGLVAMVAGDRVNIVPEKCEAIIEGNHKQYEASFKEFLEKNHVTGVIEEEGNCTKLILKGKSAHASLPEEGINAVSLLATYLDSIINNKLVHFIATYLNDYDGKGLQINHEGLMGKLTMNLGVVRYVKEKAEIELDLRCPHEIDLKKMADDVEELCHSYGLTLESDIHEPLYVDPNSELIQKLHKAYVEVSGDTTSAPQAIGGGTYAKSMPNCVAFGCEFKGEDNAIHGNNENIKVDSLLKSTEIFAKAIYDLIKE</sequence>
<dbReference type="RefSeq" id="WP_106988104.1">
    <property type="nucleotide sequence ID" value="NZ_PYLP01000008.1"/>
</dbReference>
<protein>
    <submittedName>
        <fullName evidence="10">Dipeptidase PepV</fullName>
    </submittedName>
</protein>
<dbReference type="GO" id="GO:0006526">
    <property type="term" value="P:L-arginine biosynthetic process"/>
    <property type="evidence" value="ECO:0007669"/>
    <property type="project" value="TreeGrafter"/>
</dbReference>
<dbReference type="GO" id="GO:0006508">
    <property type="term" value="P:proteolysis"/>
    <property type="evidence" value="ECO:0007669"/>
    <property type="project" value="UniProtKB-KW"/>
</dbReference>
<dbReference type="SUPFAM" id="SSF53187">
    <property type="entry name" value="Zn-dependent exopeptidases"/>
    <property type="match status" value="1"/>
</dbReference>
<dbReference type="NCBIfam" id="TIGR01887">
    <property type="entry name" value="dipeptidaselike"/>
    <property type="match status" value="1"/>
</dbReference>
<dbReference type="GeneID" id="77471013"/>
<gene>
    <name evidence="10" type="ORF">C7U55_07920</name>
</gene>
<dbReference type="InterPro" id="IPR050072">
    <property type="entry name" value="Peptidase_M20A"/>
</dbReference>
<evidence type="ECO:0000256" key="7">
    <source>
        <dbReference type="ARBA" id="ARBA00022997"/>
    </source>
</evidence>
<dbReference type="EMBL" id="PYLP01000008">
    <property type="protein sequence ID" value="PST40233.1"/>
    <property type="molecule type" value="Genomic_DNA"/>
</dbReference>
<evidence type="ECO:0000256" key="8">
    <source>
        <dbReference type="ARBA" id="ARBA00023049"/>
    </source>
</evidence>
<keyword evidence="7" id="KW-0224">Dipeptidase</keyword>
<feature type="domain" description="Peptidase M20 dimerisation" evidence="9">
    <location>
        <begin position="254"/>
        <end position="355"/>
    </location>
</feature>
<evidence type="ECO:0000256" key="5">
    <source>
        <dbReference type="ARBA" id="ARBA00022801"/>
    </source>
</evidence>
<comment type="caution">
    <text evidence="10">The sequence shown here is derived from an EMBL/GenBank/DDBJ whole genome shotgun (WGS) entry which is preliminary data.</text>
</comment>
<name>A0A2T3FYB3_9FIRM</name>
<evidence type="ECO:0000256" key="4">
    <source>
        <dbReference type="ARBA" id="ARBA00022723"/>
    </source>
</evidence>
<dbReference type="InterPro" id="IPR036264">
    <property type="entry name" value="Bact_exopeptidase_dim_dom"/>
</dbReference>
<proteinExistence type="inferred from homology"/>
<evidence type="ECO:0000313" key="11">
    <source>
        <dbReference type="Proteomes" id="UP000241201"/>
    </source>
</evidence>
<keyword evidence="5" id="KW-0378">Hydrolase</keyword>
<dbReference type="SUPFAM" id="SSF55031">
    <property type="entry name" value="Bacterial exopeptidase dimerisation domain"/>
    <property type="match status" value="1"/>
</dbReference>
<organism evidence="10 11">
    <name type="scientific">Faecalibacillus faecis</name>
    <dbReference type="NCBI Taxonomy" id="1982628"/>
    <lineage>
        <taxon>Bacteria</taxon>
        <taxon>Bacillati</taxon>
        <taxon>Bacillota</taxon>
        <taxon>Erysipelotrichia</taxon>
        <taxon>Erysipelotrichales</taxon>
        <taxon>Coprobacillaceae</taxon>
        <taxon>Faecalibacillus</taxon>
    </lineage>
</organism>
<dbReference type="GO" id="GO:0008777">
    <property type="term" value="F:acetylornithine deacetylase activity"/>
    <property type="evidence" value="ECO:0007669"/>
    <property type="project" value="TreeGrafter"/>
</dbReference>
<dbReference type="InterPro" id="IPR010964">
    <property type="entry name" value="M20A_pepV-rel"/>
</dbReference>
<dbReference type="PANTHER" id="PTHR43808">
    <property type="entry name" value="ACETYLORNITHINE DEACETYLASE"/>
    <property type="match status" value="1"/>
</dbReference>
<evidence type="ECO:0000256" key="2">
    <source>
        <dbReference type="ARBA" id="ARBA00006247"/>
    </source>
</evidence>
<keyword evidence="8" id="KW-0482">Metalloprotease</keyword>
<dbReference type="Gene3D" id="3.30.70.360">
    <property type="match status" value="2"/>
</dbReference>
<dbReference type="CDD" id="cd03888">
    <property type="entry name" value="M20_PepV"/>
    <property type="match status" value="1"/>
</dbReference>
<dbReference type="Proteomes" id="UP000241201">
    <property type="component" value="Unassembled WGS sequence"/>
</dbReference>
<dbReference type="Gene3D" id="3.40.630.10">
    <property type="entry name" value="Zn peptidases"/>
    <property type="match status" value="1"/>
</dbReference>
<evidence type="ECO:0000256" key="6">
    <source>
        <dbReference type="ARBA" id="ARBA00022833"/>
    </source>
</evidence>
<dbReference type="AlphaFoldDB" id="A0A2T3FYB3"/>
<dbReference type="GO" id="GO:0008270">
    <property type="term" value="F:zinc ion binding"/>
    <property type="evidence" value="ECO:0007669"/>
    <property type="project" value="InterPro"/>
</dbReference>
<dbReference type="PANTHER" id="PTHR43808:SF31">
    <property type="entry name" value="N-ACETYL-L-CITRULLINE DEACETYLASE"/>
    <property type="match status" value="1"/>
</dbReference>
<comment type="cofactor">
    <cofactor evidence="1">
        <name>Zn(2+)</name>
        <dbReference type="ChEBI" id="CHEBI:29105"/>
    </cofactor>
</comment>